<dbReference type="InterPro" id="IPR000160">
    <property type="entry name" value="GGDEF_dom"/>
</dbReference>
<reference evidence="6 7" key="1">
    <citation type="submission" date="2019-02" db="EMBL/GenBank/DDBJ databases">
        <title>Deep-cultivation of Planctomycetes and their phenomic and genomic characterization uncovers novel biology.</title>
        <authorList>
            <person name="Wiegand S."/>
            <person name="Jogler M."/>
            <person name="Boedeker C."/>
            <person name="Pinto D."/>
            <person name="Vollmers J."/>
            <person name="Rivas-Marin E."/>
            <person name="Kohn T."/>
            <person name="Peeters S.H."/>
            <person name="Heuer A."/>
            <person name="Rast P."/>
            <person name="Oberbeckmann S."/>
            <person name="Bunk B."/>
            <person name="Jeske O."/>
            <person name="Meyerdierks A."/>
            <person name="Storesund J.E."/>
            <person name="Kallscheuer N."/>
            <person name="Luecker S."/>
            <person name="Lage O.M."/>
            <person name="Pohl T."/>
            <person name="Merkel B.J."/>
            <person name="Hornburger P."/>
            <person name="Mueller R.-W."/>
            <person name="Bruemmer F."/>
            <person name="Labrenz M."/>
            <person name="Spormann A.M."/>
            <person name="Op den Camp H."/>
            <person name="Overmann J."/>
            <person name="Amann R."/>
            <person name="Jetten M.S.M."/>
            <person name="Mascher T."/>
            <person name="Medema M.H."/>
            <person name="Devos D.P."/>
            <person name="Kaster A.-K."/>
            <person name="Ovreas L."/>
            <person name="Rohde M."/>
            <person name="Galperin M.Y."/>
            <person name="Jogler C."/>
        </authorList>
    </citation>
    <scope>NUCLEOTIDE SEQUENCE [LARGE SCALE GENOMIC DNA]</scope>
    <source>
        <strain evidence="6 7">EC9</strain>
    </source>
</reference>
<dbReference type="InterPro" id="IPR050469">
    <property type="entry name" value="Diguanylate_Cyclase"/>
</dbReference>
<evidence type="ECO:0000313" key="6">
    <source>
        <dbReference type="EMBL" id="QDS85986.1"/>
    </source>
</evidence>
<gene>
    <name evidence="6" type="primary">pleD_1</name>
    <name evidence="6" type="ORF">EC9_01440</name>
</gene>
<evidence type="ECO:0000256" key="4">
    <source>
        <dbReference type="SAM" id="Phobius"/>
    </source>
</evidence>
<accession>A0A517LTP8</accession>
<dbReference type="CDD" id="cd01949">
    <property type="entry name" value="GGDEF"/>
    <property type="match status" value="1"/>
</dbReference>
<dbReference type="GO" id="GO:0052621">
    <property type="term" value="F:diguanylate cyclase activity"/>
    <property type="evidence" value="ECO:0007669"/>
    <property type="project" value="UniProtKB-EC"/>
</dbReference>
<dbReference type="EC" id="2.7.7.65" evidence="1"/>
<organism evidence="6 7">
    <name type="scientific">Rosistilla ulvae</name>
    <dbReference type="NCBI Taxonomy" id="1930277"/>
    <lineage>
        <taxon>Bacteria</taxon>
        <taxon>Pseudomonadati</taxon>
        <taxon>Planctomycetota</taxon>
        <taxon>Planctomycetia</taxon>
        <taxon>Pirellulales</taxon>
        <taxon>Pirellulaceae</taxon>
        <taxon>Rosistilla</taxon>
    </lineage>
</organism>
<dbReference type="InterPro" id="IPR043128">
    <property type="entry name" value="Rev_trsase/Diguanyl_cyclase"/>
</dbReference>
<evidence type="ECO:0000256" key="3">
    <source>
        <dbReference type="SAM" id="Coils"/>
    </source>
</evidence>
<keyword evidence="4" id="KW-0472">Membrane</keyword>
<proteinExistence type="predicted"/>
<dbReference type="KEGG" id="ruv:EC9_01440"/>
<evidence type="ECO:0000256" key="1">
    <source>
        <dbReference type="ARBA" id="ARBA00012528"/>
    </source>
</evidence>
<evidence type="ECO:0000256" key="2">
    <source>
        <dbReference type="ARBA" id="ARBA00034247"/>
    </source>
</evidence>
<dbReference type="GO" id="GO:1902201">
    <property type="term" value="P:negative regulation of bacterial-type flagellum-dependent cell motility"/>
    <property type="evidence" value="ECO:0007669"/>
    <property type="project" value="TreeGrafter"/>
</dbReference>
<feature type="coiled-coil region" evidence="3">
    <location>
        <begin position="98"/>
        <end position="132"/>
    </location>
</feature>
<dbReference type="Proteomes" id="UP000319557">
    <property type="component" value="Chromosome"/>
</dbReference>
<feature type="domain" description="GGDEF" evidence="5">
    <location>
        <begin position="163"/>
        <end position="294"/>
    </location>
</feature>
<keyword evidence="7" id="KW-1185">Reference proteome</keyword>
<dbReference type="InterPro" id="IPR029787">
    <property type="entry name" value="Nucleotide_cyclase"/>
</dbReference>
<dbReference type="Pfam" id="PF00990">
    <property type="entry name" value="GGDEF"/>
    <property type="match status" value="1"/>
</dbReference>
<comment type="catalytic activity">
    <reaction evidence="2">
        <text>2 GTP = 3',3'-c-di-GMP + 2 diphosphate</text>
        <dbReference type="Rhea" id="RHEA:24898"/>
        <dbReference type="ChEBI" id="CHEBI:33019"/>
        <dbReference type="ChEBI" id="CHEBI:37565"/>
        <dbReference type="ChEBI" id="CHEBI:58805"/>
        <dbReference type="EC" id="2.7.7.65"/>
    </reaction>
</comment>
<dbReference type="PROSITE" id="PS50887">
    <property type="entry name" value="GGDEF"/>
    <property type="match status" value="1"/>
</dbReference>
<dbReference type="Gene3D" id="3.30.70.270">
    <property type="match status" value="1"/>
</dbReference>
<dbReference type="NCBIfam" id="TIGR00254">
    <property type="entry name" value="GGDEF"/>
    <property type="match status" value="1"/>
</dbReference>
<dbReference type="SMART" id="SM00267">
    <property type="entry name" value="GGDEF"/>
    <property type="match status" value="1"/>
</dbReference>
<dbReference type="FunFam" id="3.30.70.270:FF:000001">
    <property type="entry name" value="Diguanylate cyclase domain protein"/>
    <property type="match status" value="1"/>
</dbReference>
<sequence>MPLSQSIIFFTGVGVGALLFALGIWGGFGWGRRRGRRDATAPLQGAELLGIIEALSQWTSEYSGNVTRYQDELSSAARVVQETIETGNPKTTPIVKVLDDIMTSNQSLKQRLDDAERQLEKQTRSIEAYISEARTDALTKLPNRRAADQRLDEMFSAWQKGGPGFVVAMIDVDHFKQINDRYGHPEGDAVLQHMAQLLTNHIEGAYMVARFGGEEFVALMPPPLRVAADRIDRFRKIVADQTVTVADQEIEFTISVGVAECRNDLLIGPIVRRADEALYAAKGMGRNRVYFHDGKQPILVGAPEVAV</sequence>
<dbReference type="RefSeq" id="WP_246105898.1">
    <property type="nucleotide sequence ID" value="NZ_CP036261.1"/>
</dbReference>
<evidence type="ECO:0000313" key="7">
    <source>
        <dbReference type="Proteomes" id="UP000319557"/>
    </source>
</evidence>
<dbReference type="SUPFAM" id="SSF55073">
    <property type="entry name" value="Nucleotide cyclase"/>
    <property type="match status" value="1"/>
</dbReference>
<feature type="transmembrane region" description="Helical" evidence="4">
    <location>
        <begin position="6"/>
        <end position="28"/>
    </location>
</feature>
<dbReference type="EMBL" id="CP036261">
    <property type="protein sequence ID" value="QDS85986.1"/>
    <property type="molecule type" value="Genomic_DNA"/>
</dbReference>
<dbReference type="GO" id="GO:0005886">
    <property type="term" value="C:plasma membrane"/>
    <property type="evidence" value="ECO:0007669"/>
    <property type="project" value="TreeGrafter"/>
</dbReference>
<evidence type="ECO:0000259" key="5">
    <source>
        <dbReference type="PROSITE" id="PS50887"/>
    </source>
</evidence>
<dbReference type="AlphaFoldDB" id="A0A517LTP8"/>
<keyword evidence="3" id="KW-0175">Coiled coil</keyword>
<dbReference type="PANTHER" id="PTHR45138:SF9">
    <property type="entry name" value="DIGUANYLATE CYCLASE DGCM-RELATED"/>
    <property type="match status" value="1"/>
</dbReference>
<name>A0A517LTP8_9BACT</name>
<dbReference type="GO" id="GO:0043709">
    <property type="term" value="P:cell adhesion involved in single-species biofilm formation"/>
    <property type="evidence" value="ECO:0007669"/>
    <property type="project" value="TreeGrafter"/>
</dbReference>
<protein>
    <recommendedName>
        <fullName evidence="1">diguanylate cyclase</fullName>
        <ecNumber evidence="1">2.7.7.65</ecNumber>
    </recommendedName>
</protein>
<dbReference type="PANTHER" id="PTHR45138">
    <property type="entry name" value="REGULATORY COMPONENTS OF SENSORY TRANSDUCTION SYSTEM"/>
    <property type="match status" value="1"/>
</dbReference>
<keyword evidence="4" id="KW-0812">Transmembrane</keyword>
<keyword evidence="4" id="KW-1133">Transmembrane helix</keyword>